<sequence>DFLLEPGAESPVPVVDGVGLFAVAVHASFPCDASQLAPAVLDIVDASLVVDVASASTDLLSVQSPVLLLYTSLALQTFFELQTLYSNCHNQIELA</sequence>
<protein>
    <submittedName>
        <fullName evidence="1">Uncharacterized protein</fullName>
    </submittedName>
</protein>
<comment type="caution">
    <text evidence="1">The sequence shown here is derived from an EMBL/GenBank/DDBJ whole genome shotgun (WGS) entry which is preliminary data.</text>
</comment>
<organism evidence="1 2">
    <name type="scientific">Trifolium medium</name>
    <dbReference type="NCBI Taxonomy" id="97028"/>
    <lineage>
        <taxon>Eukaryota</taxon>
        <taxon>Viridiplantae</taxon>
        <taxon>Streptophyta</taxon>
        <taxon>Embryophyta</taxon>
        <taxon>Tracheophyta</taxon>
        <taxon>Spermatophyta</taxon>
        <taxon>Magnoliopsida</taxon>
        <taxon>eudicotyledons</taxon>
        <taxon>Gunneridae</taxon>
        <taxon>Pentapetalae</taxon>
        <taxon>rosids</taxon>
        <taxon>fabids</taxon>
        <taxon>Fabales</taxon>
        <taxon>Fabaceae</taxon>
        <taxon>Papilionoideae</taxon>
        <taxon>50 kb inversion clade</taxon>
        <taxon>NPAAA clade</taxon>
        <taxon>Hologalegina</taxon>
        <taxon>IRL clade</taxon>
        <taxon>Trifolieae</taxon>
        <taxon>Trifolium</taxon>
    </lineage>
</organism>
<feature type="non-terminal residue" evidence="1">
    <location>
        <position position="1"/>
    </location>
</feature>
<reference evidence="1 2" key="1">
    <citation type="journal article" date="2018" name="Front. Plant Sci.">
        <title>Red Clover (Trifolium pratense) and Zigzag Clover (T. medium) - A Picture of Genomic Similarities and Differences.</title>
        <authorList>
            <person name="Dluhosova J."/>
            <person name="Istvanek J."/>
            <person name="Nedelnik J."/>
            <person name="Repkova J."/>
        </authorList>
    </citation>
    <scope>NUCLEOTIDE SEQUENCE [LARGE SCALE GENOMIC DNA]</scope>
    <source>
        <strain evidence="2">cv. 10/8</strain>
        <tissue evidence="1">Leaf</tissue>
    </source>
</reference>
<evidence type="ECO:0000313" key="1">
    <source>
        <dbReference type="EMBL" id="MCI54241.1"/>
    </source>
</evidence>
<evidence type="ECO:0000313" key="2">
    <source>
        <dbReference type="Proteomes" id="UP000265520"/>
    </source>
</evidence>
<dbReference type="AlphaFoldDB" id="A0A392SZF4"/>
<dbReference type="Proteomes" id="UP000265520">
    <property type="component" value="Unassembled WGS sequence"/>
</dbReference>
<keyword evidence="2" id="KW-1185">Reference proteome</keyword>
<accession>A0A392SZF4</accession>
<feature type="non-terminal residue" evidence="1">
    <location>
        <position position="95"/>
    </location>
</feature>
<name>A0A392SZF4_9FABA</name>
<dbReference type="EMBL" id="LXQA010476277">
    <property type="protein sequence ID" value="MCI54241.1"/>
    <property type="molecule type" value="Genomic_DNA"/>
</dbReference>
<proteinExistence type="predicted"/>